<keyword evidence="8" id="KW-0547">Nucleotide-binding</keyword>
<evidence type="ECO:0000259" key="13">
    <source>
        <dbReference type="Pfam" id="PF02434"/>
    </source>
</evidence>
<dbReference type="Proteomes" id="UP000694904">
    <property type="component" value="Chromosome 4"/>
</dbReference>
<evidence type="ECO:0000256" key="11">
    <source>
        <dbReference type="ARBA" id="ARBA00023136"/>
    </source>
</evidence>
<dbReference type="GeneID" id="108612720"/>
<keyword evidence="6" id="KW-0808">Transferase</keyword>
<gene>
    <name evidence="15" type="primary">LOC108612720</name>
</gene>
<evidence type="ECO:0000256" key="4">
    <source>
        <dbReference type="ARBA" id="ARBA00012557"/>
    </source>
</evidence>
<feature type="domain" description="Fringe-like glycosyltransferase" evidence="13">
    <location>
        <begin position="86"/>
        <end position="191"/>
    </location>
</feature>
<evidence type="ECO:0000256" key="2">
    <source>
        <dbReference type="ARBA" id="ARBA00004922"/>
    </source>
</evidence>
<feature type="transmembrane region" description="Helical" evidence="12">
    <location>
        <begin position="50"/>
        <end position="68"/>
    </location>
</feature>
<evidence type="ECO:0000256" key="9">
    <source>
        <dbReference type="ARBA" id="ARBA00022968"/>
    </source>
</evidence>
<keyword evidence="5" id="KW-0328">Glycosyltransferase</keyword>
<keyword evidence="14" id="KW-1185">Reference proteome</keyword>
<evidence type="ECO:0000313" key="14">
    <source>
        <dbReference type="Proteomes" id="UP000694904"/>
    </source>
</evidence>
<organism evidence="14 15">
    <name type="scientific">Drosophila arizonae</name>
    <name type="common">Fruit fly</name>
    <dbReference type="NCBI Taxonomy" id="7263"/>
    <lineage>
        <taxon>Eukaryota</taxon>
        <taxon>Metazoa</taxon>
        <taxon>Ecdysozoa</taxon>
        <taxon>Arthropoda</taxon>
        <taxon>Hexapoda</taxon>
        <taxon>Insecta</taxon>
        <taxon>Pterygota</taxon>
        <taxon>Neoptera</taxon>
        <taxon>Endopterygota</taxon>
        <taxon>Diptera</taxon>
        <taxon>Brachycera</taxon>
        <taxon>Muscomorpha</taxon>
        <taxon>Ephydroidea</taxon>
        <taxon>Drosophilidae</taxon>
        <taxon>Drosophila</taxon>
    </lineage>
</organism>
<evidence type="ECO:0000256" key="7">
    <source>
        <dbReference type="ARBA" id="ARBA00022692"/>
    </source>
</evidence>
<dbReference type="Gene3D" id="3.90.550.50">
    <property type="match status" value="1"/>
</dbReference>
<evidence type="ECO:0000256" key="10">
    <source>
        <dbReference type="ARBA" id="ARBA00022989"/>
    </source>
</evidence>
<proteinExistence type="inferred from homology"/>
<dbReference type="InterPro" id="IPR003378">
    <property type="entry name" value="Fringe-like_glycosylTrfase"/>
</dbReference>
<protein>
    <recommendedName>
        <fullName evidence="4">N-acetylgalactosaminide beta-1,3-galactosyltransferase</fullName>
        <ecNumber evidence="4">2.4.1.122</ecNumber>
    </recommendedName>
</protein>
<name>A0ABM1P1U0_DROAR</name>
<dbReference type="EC" id="2.4.1.122" evidence="4"/>
<dbReference type="RefSeq" id="XP_017861176.1">
    <property type="nucleotide sequence ID" value="XM_018005687.1"/>
</dbReference>
<evidence type="ECO:0000256" key="1">
    <source>
        <dbReference type="ARBA" id="ARBA00004606"/>
    </source>
</evidence>
<comment type="subcellular location">
    <subcellularLocation>
        <location evidence="1">Membrane</location>
        <topology evidence="1">Single-pass type II membrane protein</topology>
    </subcellularLocation>
</comment>
<keyword evidence="9" id="KW-0735">Signal-anchor</keyword>
<dbReference type="PANTHER" id="PTHR23033:SF14">
    <property type="entry name" value="GLYCOPROTEIN-N-ACETYLGALACTOSAMINE 3-BETA-GALACTOSYLTRANSFERASE 1-RELATED"/>
    <property type="match status" value="1"/>
</dbReference>
<evidence type="ECO:0000256" key="12">
    <source>
        <dbReference type="SAM" id="Phobius"/>
    </source>
</evidence>
<evidence type="ECO:0000313" key="15">
    <source>
        <dbReference type="RefSeq" id="XP_017861176.1"/>
    </source>
</evidence>
<keyword evidence="10 12" id="KW-1133">Transmembrane helix</keyword>
<dbReference type="PANTHER" id="PTHR23033">
    <property type="entry name" value="BETA1,3-GALACTOSYLTRANSFERASE"/>
    <property type="match status" value="1"/>
</dbReference>
<accession>A0ABM1P1U0</accession>
<dbReference type="Pfam" id="PF02434">
    <property type="entry name" value="Fringe"/>
    <property type="match status" value="1"/>
</dbReference>
<reference evidence="14" key="1">
    <citation type="journal article" date="1997" name="Nucleic Acids Res.">
        <title>tRNAscan-SE: a program for improved detection of transfer RNA genes in genomic sequence.</title>
        <authorList>
            <person name="Lowe T.M."/>
            <person name="Eddy S.R."/>
        </authorList>
    </citation>
    <scope>NUCLEOTIDE SEQUENCE [LARGE SCALE GENOMIC DNA]</scope>
</reference>
<reference evidence="15" key="3">
    <citation type="submission" date="2025-08" db="UniProtKB">
        <authorList>
            <consortium name="RefSeq"/>
        </authorList>
    </citation>
    <scope>IDENTIFICATION</scope>
    <source>
        <tissue evidence="15">Whole organism</tissue>
    </source>
</reference>
<keyword evidence="11 12" id="KW-0472">Membrane</keyword>
<comment type="pathway">
    <text evidence="2">Protein modification; protein glycosylation.</text>
</comment>
<sequence>MAIIIICVTDFSVSFKMRPFFSRRRFFLSGKNKISIFNPCSSCSQICYSLLYKLSVLLLLCVLALLLLPNNIQLKTAEPLPAAARIFCIISTQDTRHNSVAVHVKRSWASRCDQHIFVSNDAHEELEPAIFAPLHDKWLKMRAHLEYVYKYHFDEGDWFLYINDDNYVIVENLRYMLRSHSPDELIYFGCKLRSAYNQPYMYDRSGIVLSSATLAQFVLRALPNETICSSGKQGDAAFEEFARCLSNVNVLPGDSRDHLGYHRFLPFHMKDYFIGALNYSLPHHKYFLDRSYYGLSNFKLPISKQLICAKMEYMPIIYSHYYLTYQVKIFGTPQRAIVIENSNTN</sequence>
<reference evidence="14" key="2">
    <citation type="journal article" date="2016" name="G3 (Bethesda)">
        <title>Genome Evolution in Three Species of Cactophilic Drosophila.</title>
        <authorList>
            <person name="Sanchez-Flores A."/>
            <person name="Penazola F."/>
            <person name="Carpinteyro-Ponce J."/>
            <person name="Nazario-Yepiz N."/>
            <person name="Abreu-Goodger C."/>
            <person name="Machado C.A."/>
            <person name="Markow T.A."/>
        </authorList>
    </citation>
    <scope>NUCLEOTIDE SEQUENCE [LARGE SCALE GENOMIC DNA]</scope>
</reference>
<comment type="similarity">
    <text evidence="3">Belongs to the glycosyltransferase 31 family. Beta3-Gal-T subfamily.</text>
</comment>
<evidence type="ECO:0000256" key="6">
    <source>
        <dbReference type="ARBA" id="ARBA00022679"/>
    </source>
</evidence>
<evidence type="ECO:0000256" key="5">
    <source>
        <dbReference type="ARBA" id="ARBA00022676"/>
    </source>
</evidence>
<evidence type="ECO:0000256" key="8">
    <source>
        <dbReference type="ARBA" id="ARBA00022741"/>
    </source>
</evidence>
<dbReference type="InterPro" id="IPR026050">
    <property type="entry name" value="C1GALT1/C1GALT1_chp1"/>
</dbReference>
<evidence type="ECO:0000256" key="3">
    <source>
        <dbReference type="ARBA" id="ARBA00006462"/>
    </source>
</evidence>
<keyword evidence="7 12" id="KW-0812">Transmembrane</keyword>